<dbReference type="PATRIC" id="fig|1581420.6.peg.2405"/>
<comment type="caution">
    <text evidence="5">The sequence shown here is derived from an EMBL/GenBank/DDBJ whole genome shotgun (WGS) entry which is preliminary data.</text>
</comment>
<dbReference type="AlphaFoldDB" id="A0A0G9MSS7"/>
<dbReference type="GO" id="GO:0043461">
    <property type="term" value="P:proton-transporting ATP synthase complex assembly"/>
    <property type="evidence" value="ECO:0007669"/>
    <property type="project" value="InterPro"/>
</dbReference>
<dbReference type="Pfam" id="PF07542">
    <property type="entry name" value="ATP12"/>
    <property type="match status" value="1"/>
</dbReference>
<dbReference type="PANTHER" id="PTHR21013">
    <property type="entry name" value="ATP SYNTHASE MITOCHONDRIAL F1 COMPLEX ASSEMBLY FACTOR 2/ATP12 PROTEIN, MITOCHONDRIAL PRECURSOR"/>
    <property type="match status" value="1"/>
</dbReference>
<gene>
    <name evidence="5" type="ORF">AAW00_11760</name>
</gene>
<keyword evidence="3" id="KW-0143">Chaperone</keyword>
<proteinExistence type="inferred from homology"/>
<dbReference type="Gene3D" id="3.30.2180.10">
    <property type="entry name" value="ATP12-like"/>
    <property type="match status" value="1"/>
</dbReference>
<dbReference type="EMBL" id="LBHB01000003">
    <property type="protein sequence ID" value="KLE33760.1"/>
    <property type="molecule type" value="Genomic_DNA"/>
</dbReference>
<dbReference type="STRING" id="1581420.AAW00_11760"/>
<dbReference type="InterPro" id="IPR023335">
    <property type="entry name" value="ATP12_ortho_dom_sf"/>
</dbReference>
<name>A0A0G9MSS7_9SPHN</name>
<dbReference type="InterPro" id="IPR011419">
    <property type="entry name" value="ATP12_ATP_synth-F1-assembly"/>
</dbReference>
<dbReference type="RefSeq" id="WP_047004647.1">
    <property type="nucleotide sequence ID" value="NZ_LBHB01000003.1"/>
</dbReference>
<feature type="transmembrane region" description="Helical" evidence="4">
    <location>
        <begin position="156"/>
        <end position="178"/>
    </location>
</feature>
<keyword evidence="4" id="KW-0812">Transmembrane</keyword>
<evidence type="ECO:0000313" key="6">
    <source>
        <dbReference type="Proteomes" id="UP000053464"/>
    </source>
</evidence>
<evidence type="ECO:0000256" key="2">
    <source>
        <dbReference type="ARBA" id="ARBA00022946"/>
    </source>
</evidence>
<dbReference type="PANTHER" id="PTHR21013:SF10">
    <property type="entry name" value="ATP SYNTHASE MITOCHONDRIAL F1 COMPLEX ASSEMBLY FACTOR 2"/>
    <property type="match status" value="1"/>
</dbReference>
<dbReference type="SUPFAM" id="SSF160909">
    <property type="entry name" value="ATP12-like"/>
    <property type="match status" value="1"/>
</dbReference>
<evidence type="ECO:0000313" key="5">
    <source>
        <dbReference type="EMBL" id="KLE33760.1"/>
    </source>
</evidence>
<evidence type="ECO:0000256" key="4">
    <source>
        <dbReference type="SAM" id="Phobius"/>
    </source>
</evidence>
<accession>A0A0G9MSS7</accession>
<evidence type="ECO:0000256" key="1">
    <source>
        <dbReference type="ARBA" id="ARBA00008231"/>
    </source>
</evidence>
<organism evidence="5 6">
    <name type="scientific">Aurantiacibacter luteus</name>
    <dbReference type="NCBI Taxonomy" id="1581420"/>
    <lineage>
        <taxon>Bacteria</taxon>
        <taxon>Pseudomonadati</taxon>
        <taxon>Pseudomonadota</taxon>
        <taxon>Alphaproteobacteria</taxon>
        <taxon>Sphingomonadales</taxon>
        <taxon>Erythrobacteraceae</taxon>
        <taxon>Aurantiacibacter</taxon>
    </lineage>
</organism>
<dbReference type="InterPro" id="IPR042272">
    <property type="entry name" value="ATP12_ATP_synth-F1-assembly_N"/>
</dbReference>
<reference evidence="5 6" key="1">
    <citation type="submission" date="2015-04" db="EMBL/GenBank/DDBJ databases">
        <title>The draft genome sequence of Erythrobacter luteus KA37.</title>
        <authorList>
            <person name="Zhuang L."/>
            <person name="Liu Y."/>
            <person name="Shao Z."/>
        </authorList>
    </citation>
    <scope>NUCLEOTIDE SEQUENCE [LARGE SCALE GENOMIC DNA]</scope>
    <source>
        <strain evidence="5 6">KA37</strain>
    </source>
</reference>
<keyword evidence="4" id="KW-0472">Membrane</keyword>
<sequence length="231" mass="25334">MKRFYADVAVEEAEGGWRISLDGRPIRTQRGGAQVVPTRAVAELLAAEWRAQGETIDPRGFVFRDMADLAIDVIRPDREATIAKLLGYAETDTLCYRAEPDEPLWHRQQALWEPLLTACEARHGVRFERTSGIVHKAHGEASMATLRARLEGEDDFTLAALLTLTSLAASLVVGLAALEPQADPAALYAAANAEEDWQAELWGWDHEAEAARAIRLAAFEKAAEFAAAVRG</sequence>
<comment type="similarity">
    <text evidence="1">Belongs to the ATP12 family.</text>
</comment>
<dbReference type="OrthoDB" id="9797825at2"/>
<dbReference type="Gene3D" id="1.10.3580.10">
    <property type="entry name" value="ATP12 ATPase"/>
    <property type="match status" value="1"/>
</dbReference>
<evidence type="ECO:0000256" key="3">
    <source>
        <dbReference type="ARBA" id="ARBA00023186"/>
    </source>
</evidence>
<keyword evidence="2" id="KW-0809">Transit peptide</keyword>
<keyword evidence="6" id="KW-1185">Reference proteome</keyword>
<protein>
    <submittedName>
        <fullName evidence="5">Molecular chaperone</fullName>
    </submittedName>
</protein>
<keyword evidence="4" id="KW-1133">Transmembrane helix</keyword>
<dbReference type="Proteomes" id="UP000053464">
    <property type="component" value="Unassembled WGS sequence"/>
</dbReference>